<gene>
    <name evidence="1" type="ORF">E0Y62_26240</name>
</gene>
<dbReference type="Proteomes" id="UP000293846">
    <property type="component" value="Unassembled WGS sequence"/>
</dbReference>
<dbReference type="EMBL" id="SJTH01000094">
    <property type="protein sequence ID" value="TCJ00991.1"/>
    <property type="molecule type" value="Genomic_DNA"/>
</dbReference>
<keyword evidence="2" id="KW-1185">Reference proteome</keyword>
<name>A0A4R1AN01_9BACI</name>
<comment type="caution">
    <text evidence="1">The sequence shown here is derived from an EMBL/GenBank/DDBJ whole genome shotgun (WGS) entry which is preliminary data.</text>
</comment>
<reference evidence="1 2" key="1">
    <citation type="submission" date="2019-03" db="EMBL/GenBank/DDBJ databases">
        <authorList>
            <person name="Jensen L."/>
            <person name="Storgaard J."/>
            <person name="Sulaj E."/>
            <person name="Schramm A."/>
            <person name="Marshall I.P.G."/>
        </authorList>
    </citation>
    <scope>NUCLEOTIDE SEQUENCE [LARGE SCALE GENOMIC DNA]</scope>
    <source>
        <strain evidence="1 2">2017H2G3</strain>
    </source>
</reference>
<sequence>MTKMNREKVVYLVNADKKTPLIKFCSLPTKCSACHSFQEPQPISFKYHHKDKAIIVQFRCVNDKCKSLFNALYLKGSFGGEDFHYISFI</sequence>
<accession>A0A4R1AN01</accession>
<proteinExistence type="predicted"/>
<evidence type="ECO:0000313" key="1">
    <source>
        <dbReference type="EMBL" id="TCJ00991.1"/>
    </source>
</evidence>
<evidence type="ECO:0000313" key="2">
    <source>
        <dbReference type="Proteomes" id="UP000293846"/>
    </source>
</evidence>
<organism evidence="1 2">
    <name type="scientific">Cytobacillus praedii</name>
    <dbReference type="NCBI Taxonomy" id="1742358"/>
    <lineage>
        <taxon>Bacteria</taxon>
        <taxon>Bacillati</taxon>
        <taxon>Bacillota</taxon>
        <taxon>Bacilli</taxon>
        <taxon>Bacillales</taxon>
        <taxon>Bacillaceae</taxon>
        <taxon>Cytobacillus</taxon>
    </lineage>
</organism>
<dbReference type="RefSeq" id="WP_131239453.1">
    <property type="nucleotide sequence ID" value="NZ_SJTH01000094.1"/>
</dbReference>
<protein>
    <submittedName>
        <fullName evidence="1">Uncharacterized protein</fullName>
    </submittedName>
</protein>
<dbReference type="AlphaFoldDB" id="A0A4R1AN01"/>
<dbReference type="OrthoDB" id="2939983at2"/>